<evidence type="ECO:0000313" key="8">
    <source>
        <dbReference type="Proteomes" id="UP000658690"/>
    </source>
</evidence>
<dbReference type="SUPFAM" id="SSF53613">
    <property type="entry name" value="Ribokinase-like"/>
    <property type="match status" value="1"/>
</dbReference>
<evidence type="ECO:0000256" key="1">
    <source>
        <dbReference type="ARBA" id="ARBA00010688"/>
    </source>
</evidence>
<dbReference type="Proteomes" id="UP000658690">
    <property type="component" value="Unassembled WGS sequence"/>
</dbReference>
<sequence>MYDIVALGEVLIDFTPAGNSELGYALFERNPGGAPANVLAALAKWGKRTGFISKVGSDIHGQYLVDTLGRCGIDTQGVVMSSEANTTLAFVQLDASGDRSFSFYRKPGADTLLTENEVLLDMIAQSKLFHFGSLSMTNEPSASATRKALLFAKENGCTISFDPNLRIPLWDDLEHAKRMMEYGLAHADIVKISEEELIFLTGAADLEEGSRMLYESFGPSIILITLAEKGAFYRFGQVTGSVSGYAVDAIDATGAGDAFFGGFLISWMDSNSKQAIHAMSETEIRSMISFANAAGALATTRRGAIPAMPSLEEIRKVTKHHDNS</sequence>
<dbReference type="RefSeq" id="WP_171690444.1">
    <property type="nucleotide sequence ID" value="NZ_WHOC01000077.1"/>
</dbReference>
<comment type="similarity">
    <text evidence="1">Belongs to the carbohydrate kinase PfkB family.</text>
</comment>
<name>A0ABX1Z349_9BACL</name>
<dbReference type="PANTHER" id="PTHR43085:SF1">
    <property type="entry name" value="PSEUDOURIDINE KINASE-RELATED"/>
    <property type="match status" value="1"/>
</dbReference>
<keyword evidence="4 7" id="KW-0418">Kinase</keyword>
<dbReference type="PANTHER" id="PTHR43085">
    <property type="entry name" value="HEXOKINASE FAMILY MEMBER"/>
    <property type="match status" value="1"/>
</dbReference>
<proteinExistence type="inferred from homology"/>
<keyword evidence="8" id="KW-1185">Reference proteome</keyword>
<organism evidence="7 8">
    <name type="scientific">Paenibacillus germinis</name>
    <dbReference type="NCBI Taxonomy" id="2654979"/>
    <lineage>
        <taxon>Bacteria</taxon>
        <taxon>Bacillati</taxon>
        <taxon>Bacillota</taxon>
        <taxon>Bacilli</taxon>
        <taxon>Bacillales</taxon>
        <taxon>Paenibacillaceae</taxon>
        <taxon>Paenibacillus</taxon>
    </lineage>
</organism>
<dbReference type="InterPro" id="IPR029056">
    <property type="entry name" value="Ribokinase-like"/>
</dbReference>
<reference evidence="7 8" key="1">
    <citation type="submission" date="2019-10" db="EMBL/GenBank/DDBJ databases">
        <title>Description of Paenibacillus choica sp. nov.</title>
        <authorList>
            <person name="Carlier A."/>
            <person name="Qi S."/>
        </authorList>
    </citation>
    <scope>NUCLEOTIDE SEQUENCE [LARGE SCALE GENOMIC DNA]</scope>
    <source>
        <strain evidence="7 8">LMG 31460</strain>
    </source>
</reference>
<dbReference type="CDD" id="cd01167">
    <property type="entry name" value="bac_FRK"/>
    <property type="match status" value="1"/>
</dbReference>
<keyword evidence="5" id="KW-0067">ATP-binding</keyword>
<keyword evidence="3" id="KW-0547">Nucleotide-binding</keyword>
<evidence type="ECO:0000256" key="3">
    <source>
        <dbReference type="ARBA" id="ARBA00022741"/>
    </source>
</evidence>
<dbReference type="Gene3D" id="3.40.1190.20">
    <property type="match status" value="1"/>
</dbReference>
<keyword evidence="2" id="KW-0808">Transferase</keyword>
<dbReference type="Pfam" id="PF00294">
    <property type="entry name" value="PfkB"/>
    <property type="match status" value="1"/>
</dbReference>
<comment type="caution">
    <text evidence="7">The sequence shown here is derived from an EMBL/GenBank/DDBJ whole genome shotgun (WGS) entry which is preliminary data.</text>
</comment>
<dbReference type="GO" id="GO:0016301">
    <property type="term" value="F:kinase activity"/>
    <property type="evidence" value="ECO:0007669"/>
    <property type="project" value="UniProtKB-KW"/>
</dbReference>
<evidence type="ECO:0000256" key="4">
    <source>
        <dbReference type="ARBA" id="ARBA00022777"/>
    </source>
</evidence>
<feature type="domain" description="Carbohydrate kinase PfkB" evidence="6">
    <location>
        <begin position="3"/>
        <end position="309"/>
    </location>
</feature>
<evidence type="ECO:0000259" key="6">
    <source>
        <dbReference type="Pfam" id="PF00294"/>
    </source>
</evidence>
<dbReference type="InterPro" id="IPR011611">
    <property type="entry name" value="PfkB_dom"/>
</dbReference>
<evidence type="ECO:0000256" key="5">
    <source>
        <dbReference type="ARBA" id="ARBA00022840"/>
    </source>
</evidence>
<evidence type="ECO:0000256" key="2">
    <source>
        <dbReference type="ARBA" id="ARBA00022679"/>
    </source>
</evidence>
<dbReference type="EMBL" id="WHOC01000077">
    <property type="protein sequence ID" value="NOU87254.1"/>
    <property type="molecule type" value="Genomic_DNA"/>
</dbReference>
<evidence type="ECO:0000313" key="7">
    <source>
        <dbReference type="EMBL" id="NOU87254.1"/>
    </source>
</evidence>
<accession>A0ABX1Z349</accession>
<gene>
    <name evidence="7" type="ORF">GC102_15885</name>
</gene>
<dbReference type="InterPro" id="IPR050306">
    <property type="entry name" value="PfkB_Carbo_kinase"/>
</dbReference>
<protein>
    <submittedName>
        <fullName evidence="7">Carbohydrate kinase</fullName>
    </submittedName>
</protein>